<protein>
    <submittedName>
        <fullName evidence="3">Uncharacterized protein</fullName>
    </submittedName>
</protein>
<dbReference type="AlphaFoldDB" id="A0A7Y0EFL8"/>
<dbReference type="Pfam" id="PF08721">
    <property type="entry name" value="Tn7_Tnp_TnsA_C"/>
    <property type="match status" value="1"/>
</dbReference>
<dbReference type="InterPro" id="IPR014833">
    <property type="entry name" value="TnsA_N"/>
</dbReference>
<organism evidence="3 4">
    <name type="scientific">Clostridium muellerianum</name>
    <dbReference type="NCBI Taxonomy" id="2716538"/>
    <lineage>
        <taxon>Bacteria</taxon>
        <taxon>Bacillati</taxon>
        <taxon>Bacillota</taxon>
        <taxon>Clostridia</taxon>
        <taxon>Eubacteriales</taxon>
        <taxon>Clostridiaceae</taxon>
        <taxon>Clostridium</taxon>
    </lineage>
</organism>
<reference evidence="3 4" key="1">
    <citation type="submission" date="2020-04" db="EMBL/GenBank/DDBJ databases">
        <authorList>
            <person name="Doyle D.A."/>
        </authorList>
    </citation>
    <scope>NUCLEOTIDE SEQUENCE [LARGE SCALE GENOMIC DNA]</scope>
    <source>
        <strain evidence="3 4">P21</strain>
    </source>
</reference>
<keyword evidence="4" id="KW-1185">Reference proteome</keyword>
<dbReference type="InterPro" id="IPR014832">
    <property type="entry name" value="TnsA_C"/>
</dbReference>
<dbReference type="Pfam" id="PF08722">
    <property type="entry name" value="Tn7_TnsA-like_N"/>
    <property type="match status" value="1"/>
</dbReference>
<comment type="caution">
    <text evidence="3">The sequence shown here is derived from an EMBL/GenBank/DDBJ whole genome shotgun (WGS) entry which is preliminary data.</text>
</comment>
<proteinExistence type="predicted"/>
<evidence type="ECO:0000259" key="1">
    <source>
        <dbReference type="Pfam" id="PF08721"/>
    </source>
</evidence>
<accession>A0A7Y0EFL8</accession>
<feature type="domain" description="TnsA endonuclease C-terminal" evidence="1">
    <location>
        <begin position="146"/>
        <end position="216"/>
    </location>
</feature>
<feature type="domain" description="TnsA endonuclease N-terminal" evidence="2">
    <location>
        <begin position="63"/>
        <end position="140"/>
    </location>
</feature>
<gene>
    <name evidence="3" type="ORF">HBE96_05935</name>
</gene>
<reference evidence="3 4" key="2">
    <citation type="submission" date="2020-06" db="EMBL/GenBank/DDBJ databases">
        <title>Complete Genome Sequence of Clostridium muelleri sp. nov. P21T, an Acid-Alcohol Producing Acetogen Isolated from Old Hay.</title>
        <authorList>
            <person name="Duncan K.E."/>
            <person name="Tanner R.S."/>
        </authorList>
    </citation>
    <scope>NUCLEOTIDE SEQUENCE [LARGE SCALE GENOMIC DNA]</scope>
    <source>
        <strain evidence="3 4">P21</strain>
    </source>
</reference>
<sequence>MKWDNKNWEEEDTKFAPKRKVNNKASHELHNIMGAFYSYKMNRVIEHESLNEWLFYSLLELDNATKRYYPQPVTIDIPYIDEHGNKKTWSHISDVLVFRQGMMPVLYQVKEKQEENKKNSFINKICSRYTKERGWGYCVIYPKKLSKTVLENINFLMAFTKHRSGFDILEPKLIEQLSEMGSTTIIDLAERLQIGINVMSLLPAIYHLIATGVFYTSISKKINQSSEIKIIVNEGLLEGVLNEIYEIKK</sequence>
<name>A0A7Y0EFL8_9CLOT</name>
<dbReference type="Proteomes" id="UP000537131">
    <property type="component" value="Unassembled WGS sequence"/>
</dbReference>
<evidence type="ECO:0000313" key="3">
    <source>
        <dbReference type="EMBL" id="NMM62232.1"/>
    </source>
</evidence>
<evidence type="ECO:0000259" key="2">
    <source>
        <dbReference type="Pfam" id="PF08722"/>
    </source>
</evidence>
<dbReference type="EMBL" id="JABBNI010000011">
    <property type="protein sequence ID" value="NMM62232.1"/>
    <property type="molecule type" value="Genomic_DNA"/>
</dbReference>
<evidence type="ECO:0000313" key="4">
    <source>
        <dbReference type="Proteomes" id="UP000537131"/>
    </source>
</evidence>
<dbReference type="RefSeq" id="WP_169296839.1">
    <property type="nucleotide sequence ID" value="NZ_JABBNI010000011.1"/>
</dbReference>